<feature type="region of interest" description="Disordered" evidence="1">
    <location>
        <begin position="258"/>
        <end position="329"/>
    </location>
</feature>
<dbReference type="PANTHER" id="PTHR43096:SF48">
    <property type="entry name" value="CHAPERONE PROTEIN DNAJ"/>
    <property type="match status" value="1"/>
</dbReference>
<dbReference type="OrthoDB" id="66964at2759"/>
<dbReference type="SUPFAM" id="SSF46565">
    <property type="entry name" value="Chaperone J-domain"/>
    <property type="match status" value="1"/>
</dbReference>
<feature type="region of interest" description="Disordered" evidence="1">
    <location>
        <begin position="345"/>
        <end position="480"/>
    </location>
</feature>
<keyword evidence="5" id="KW-1185">Reference proteome</keyword>
<dbReference type="Pfam" id="PF00226">
    <property type="entry name" value="DnaJ"/>
    <property type="match status" value="1"/>
</dbReference>
<evidence type="ECO:0000259" key="3">
    <source>
        <dbReference type="PROSITE" id="PS50076"/>
    </source>
</evidence>
<gene>
    <name evidence="4" type="ORF">BSAL_05245</name>
</gene>
<dbReference type="InterPro" id="IPR036869">
    <property type="entry name" value="J_dom_sf"/>
</dbReference>
<dbReference type="VEuPathDB" id="TriTrypDB:BSAL_05245"/>
<name>A0A0S4J203_BODSA</name>
<evidence type="ECO:0000256" key="2">
    <source>
        <dbReference type="SAM" id="SignalP"/>
    </source>
</evidence>
<dbReference type="Gene3D" id="1.10.287.110">
    <property type="entry name" value="DnaJ domain"/>
    <property type="match status" value="1"/>
</dbReference>
<feature type="signal peptide" evidence="2">
    <location>
        <begin position="1"/>
        <end position="29"/>
    </location>
</feature>
<accession>A0A0S4J203</accession>
<dbReference type="Proteomes" id="UP000051952">
    <property type="component" value="Unassembled WGS sequence"/>
</dbReference>
<reference evidence="5" key="1">
    <citation type="submission" date="2015-09" db="EMBL/GenBank/DDBJ databases">
        <authorList>
            <consortium name="Pathogen Informatics"/>
        </authorList>
    </citation>
    <scope>NUCLEOTIDE SEQUENCE [LARGE SCALE GENOMIC DNA]</scope>
    <source>
        <strain evidence="5">Lake Konstanz</strain>
    </source>
</reference>
<dbReference type="CDD" id="cd06257">
    <property type="entry name" value="DnaJ"/>
    <property type="match status" value="1"/>
</dbReference>
<keyword evidence="2" id="KW-0732">Signal</keyword>
<dbReference type="PANTHER" id="PTHR43096">
    <property type="entry name" value="DNAJ HOMOLOG 1, MITOCHONDRIAL-RELATED"/>
    <property type="match status" value="1"/>
</dbReference>
<dbReference type="GO" id="GO:0005737">
    <property type="term" value="C:cytoplasm"/>
    <property type="evidence" value="ECO:0007669"/>
    <property type="project" value="TreeGrafter"/>
</dbReference>
<evidence type="ECO:0000313" key="4">
    <source>
        <dbReference type="EMBL" id="CUG36896.1"/>
    </source>
</evidence>
<dbReference type="InterPro" id="IPR001623">
    <property type="entry name" value="DnaJ_domain"/>
</dbReference>
<organism evidence="4 5">
    <name type="scientific">Bodo saltans</name>
    <name type="common">Flagellated protozoan</name>
    <dbReference type="NCBI Taxonomy" id="75058"/>
    <lineage>
        <taxon>Eukaryota</taxon>
        <taxon>Discoba</taxon>
        <taxon>Euglenozoa</taxon>
        <taxon>Kinetoplastea</taxon>
        <taxon>Metakinetoplastina</taxon>
        <taxon>Eubodonida</taxon>
        <taxon>Bodonidae</taxon>
        <taxon>Bodo</taxon>
    </lineage>
</organism>
<dbReference type="GO" id="GO:0042026">
    <property type="term" value="P:protein refolding"/>
    <property type="evidence" value="ECO:0007669"/>
    <property type="project" value="TreeGrafter"/>
</dbReference>
<feature type="compositionally biased region" description="Polar residues" evidence="1">
    <location>
        <begin position="458"/>
        <end position="472"/>
    </location>
</feature>
<feature type="domain" description="J" evidence="3">
    <location>
        <begin position="73"/>
        <end position="163"/>
    </location>
</feature>
<feature type="chain" id="PRO_5006621887" evidence="2">
    <location>
        <begin position="30"/>
        <end position="480"/>
    </location>
</feature>
<dbReference type="GO" id="GO:0051082">
    <property type="term" value="F:unfolded protein binding"/>
    <property type="evidence" value="ECO:0007669"/>
    <property type="project" value="TreeGrafter"/>
</dbReference>
<evidence type="ECO:0000256" key="1">
    <source>
        <dbReference type="SAM" id="MobiDB-lite"/>
    </source>
</evidence>
<dbReference type="PROSITE" id="PS00636">
    <property type="entry name" value="DNAJ_1"/>
    <property type="match status" value="1"/>
</dbReference>
<sequence>MLWLLAFDFEVLFLFVCAVFCEPEGCVSAQRNRKRILCELPSSSVRKVNSKIIIFPPNKQSYHQVCPLPHMLDYYAALGLTPLASASDVRASFKKLALQLHPDRQHSKPPLPLAVVGATCRGATGRGHPSAATQASPFTFAEIKEAYEVLSDDMKRMLYDAERQDLFPSPDYTSGEVDQTTMTTNHGGLPSDLEEWFRRNESEQQAQQHQRAPPSTPHSMPYISASTLLAMDKRQLPEESHVKWGELFEQRRGVIGRRPLSRLSSSGGGRRPPLPTPDQHAATPKPQPVSNGDAPTSTPSPGTTLTRPVSNRLEILRRARPSSGMGPMLTDMHLRRDQLYHPQAETSGQMDASVPLPGPSRPPLHSQSASAGPTSRPPPGPSNAASANSDNSVFSLPQFRPASCTPTATSPKARTVPPSPATPQPGEHLKTHPRALMKGGMSATRREVLGIGHGAATRPNSSQDTQRSSASDRTMKLFFS</sequence>
<proteinExistence type="predicted"/>
<dbReference type="AlphaFoldDB" id="A0A0S4J203"/>
<dbReference type="EMBL" id="CYKH01000770">
    <property type="protein sequence ID" value="CUG36896.1"/>
    <property type="molecule type" value="Genomic_DNA"/>
</dbReference>
<dbReference type="InterPro" id="IPR018253">
    <property type="entry name" value="DnaJ_domain_CS"/>
</dbReference>
<protein>
    <submittedName>
        <fullName evidence="4">DNA-J protein, putative</fullName>
    </submittedName>
</protein>
<feature type="compositionally biased region" description="Polar residues" evidence="1">
    <location>
        <begin position="176"/>
        <end position="186"/>
    </location>
</feature>
<feature type="compositionally biased region" description="Low complexity" evidence="1">
    <location>
        <begin position="295"/>
        <end position="308"/>
    </location>
</feature>
<feature type="region of interest" description="Disordered" evidence="1">
    <location>
        <begin position="168"/>
        <end position="222"/>
    </location>
</feature>
<feature type="compositionally biased region" description="Low complexity" evidence="1">
    <location>
        <begin position="382"/>
        <end position="392"/>
    </location>
</feature>
<evidence type="ECO:0000313" key="5">
    <source>
        <dbReference type="Proteomes" id="UP000051952"/>
    </source>
</evidence>
<dbReference type="PRINTS" id="PR00625">
    <property type="entry name" value="JDOMAIN"/>
</dbReference>
<dbReference type="PROSITE" id="PS50076">
    <property type="entry name" value="DNAJ_2"/>
    <property type="match status" value="1"/>
</dbReference>
<dbReference type="SMART" id="SM00271">
    <property type="entry name" value="DnaJ"/>
    <property type="match status" value="1"/>
</dbReference>